<keyword evidence="3" id="KW-1185">Reference proteome</keyword>
<organism evidence="2 3">
    <name type="scientific">Marinitenerispora sediminis</name>
    <dbReference type="NCBI Taxonomy" id="1931232"/>
    <lineage>
        <taxon>Bacteria</taxon>
        <taxon>Bacillati</taxon>
        <taxon>Actinomycetota</taxon>
        <taxon>Actinomycetes</taxon>
        <taxon>Streptosporangiales</taxon>
        <taxon>Nocardiopsidaceae</taxon>
        <taxon>Marinitenerispora</taxon>
    </lineage>
</organism>
<keyword evidence="1" id="KW-0812">Transmembrane</keyword>
<evidence type="ECO:0000256" key="1">
    <source>
        <dbReference type="SAM" id="Phobius"/>
    </source>
</evidence>
<reference evidence="2 3" key="1">
    <citation type="submission" date="2018-04" db="EMBL/GenBank/DDBJ databases">
        <title>Novel actinobacteria from marine sediment.</title>
        <authorList>
            <person name="Ng Z.Y."/>
            <person name="Tan G.Y.A."/>
        </authorList>
    </citation>
    <scope>NUCLEOTIDE SEQUENCE [LARGE SCALE GENOMIC DNA]</scope>
    <source>
        <strain evidence="2 3">TPS81</strain>
    </source>
</reference>
<dbReference type="AlphaFoldDB" id="A0A368TAS8"/>
<dbReference type="RefSeq" id="WP_114396976.1">
    <property type="nucleotide sequence ID" value="NZ_QEIM01000023.1"/>
</dbReference>
<feature type="transmembrane region" description="Helical" evidence="1">
    <location>
        <begin position="253"/>
        <end position="274"/>
    </location>
</feature>
<gene>
    <name evidence="2" type="ORF">DEF24_02345</name>
</gene>
<sequence>MVGAAPGSAHPHSGGTRPAARTRWAWAPWAALCWALGYGALRIRWAVLGPPGFGVIGTDLIGFTGWGGVALCGAAAAVALAQAAGRWHRAVEVAGWLVAALLVMACPLLLIDVVGLLLPGLGLPLDPGAFASRGACLAGAVAVAAGTRGYRSRRPGGCARCGRTGAAVRGERLPAWAWWAAYAAVAGCAARVAVQWAVGFADAPLRAGAALAVFDAGFALAGSVLPLAVVHSWGWALPSWLPLLAGRRVPHRLVLVPAFAVAGALTAYFGAGTVQLAVETATGTWTESEGLPLAFYWITMPAYLVWGLGLGAAALARHRLSRPPCPACGR</sequence>
<keyword evidence="1" id="KW-1133">Transmembrane helix</keyword>
<evidence type="ECO:0000313" key="2">
    <source>
        <dbReference type="EMBL" id="RCV62105.1"/>
    </source>
</evidence>
<protein>
    <submittedName>
        <fullName evidence="2">Uncharacterized protein</fullName>
    </submittedName>
</protein>
<feature type="transmembrane region" description="Helical" evidence="1">
    <location>
        <begin position="218"/>
        <end position="241"/>
    </location>
</feature>
<dbReference type="EMBL" id="QEIN01000010">
    <property type="protein sequence ID" value="RCV62105.1"/>
    <property type="molecule type" value="Genomic_DNA"/>
</dbReference>
<feature type="transmembrane region" description="Helical" evidence="1">
    <location>
        <begin position="24"/>
        <end position="41"/>
    </location>
</feature>
<feature type="transmembrane region" description="Helical" evidence="1">
    <location>
        <begin position="294"/>
        <end position="316"/>
    </location>
</feature>
<dbReference type="OrthoDB" id="2717873at2"/>
<comment type="caution">
    <text evidence="2">The sequence shown here is derived from an EMBL/GenBank/DDBJ whole genome shotgun (WGS) entry which is preliminary data.</text>
</comment>
<dbReference type="Proteomes" id="UP000253318">
    <property type="component" value="Unassembled WGS sequence"/>
</dbReference>
<name>A0A368TAS8_9ACTN</name>
<feature type="transmembrane region" description="Helical" evidence="1">
    <location>
        <begin position="130"/>
        <end position="150"/>
    </location>
</feature>
<feature type="transmembrane region" description="Helical" evidence="1">
    <location>
        <begin position="93"/>
        <end position="118"/>
    </location>
</feature>
<accession>A0A368TAS8</accession>
<feature type="transmembrane region" description="Helical" evidence="1">
    <location>
        <begin position="61"/>
        <end position="81"/>
    </location>
</feature>
<evidence type="ECO:0000313" key="3">
    <source>
        <dbReference type="Proteomes" id="UP000253318"/>
    </source>
</evidence>
<feature type="transmembrane region" description="Helical" evidence="1">
    <location>
        <begin position="176"/>
        <end position="198"/>
    </location>
</feature>
<proteinExistence type="predicted"/>
<keyword evidence="1" id="KW-0472">Membrane</keyword>